<protein>
    <submittedName>
        <fullName evidence="2">GNAT family N-acetyltransferase</fullName>
    </submittedName>
</protein>
<evidence type="ECO:0000313" key="2">
    <source>
        <dbReference type="EMBL" id="MDV6235727.1"/>
    </source>
</evidence>
<dbReference type="RefSeq" id="WP_100747663.1">
    <property type="nucleotide sequence ID" value="NZ_NPEF02000009.1"/>
</dbReference>
<keyword evidence="4" id="KW-1185">Reference proteome</keyword>
<dbReference type="InterPro" id="IPR000182">
    <property type="entry name" value="GNAT_dom"/>
</dbReference>
<dbReference type="Pfam" id="PF13302">
    <property type="entry name" value="Acetyltransf_3"/>
    <property type="match status" value="1"/>
</dbReference>
<organism evidence="3">
    <name type="scientific">Leptospira ellisii</name>
    <dbReference type="NCBI Taxonomy" id="2023197"/>
    <lineage>
        <taxon>Bacteria</taxon>
        <taxon>Pseudomonadati</taxon>
        <taxon>Spirochaetota</taxon>
        <taxon>Spirochaetia</taxon>
        <taxon>Leptospirales</taxon>
        <taxon>Leptospiraceae</taxon>
        <taxon>Leptospira</taxon>
    </lineage>
</organism>
<reference evidence="2 4" key="2">
    <citation type="journal article" date="2018" name="Microb. Genom.">
        <title>Deciphering the unexplored Leptospira diversity from soils uncovers genomic evolution to virulence.</title>
        <authorList>
            <person name="Thibeaux R."/>
            <person name="Iraola G."/>
            <person name="Ferres I."/>
            <person name="Bierque E."/>
            <person name="Girault D."/>
            <person name="Soupe-Gilbert M.E."/>
            <person name="Picardeau M."/>
            <person name="Goarant C."/>
        </authorList>
    </citation>
    <scope>NUCLEOTIDE SEQUENCE [LARGE SCALE GENOMIC DNA]</scope>
    <source>
        <strain evidence="2 4">ATI7-C-A5</strain>
    </source>
</reference>
<evidence type="ECO:0000313" key="4">
    <source>
        <dbReference type="Proteomes" id="UP000232122"/>
    </source>
</evidence>
<dbReference type="AlphaFoldDB" id="A0A2N0BAT3"/>
<feature type="domain" description="N-acetyltransferase" evidence="1">
    <location>
        <begin position="14"/>
        <end position="168"/>
    </location>
</feature>
<comment type="caution">
    <text evidence="3">The sequence shown here is derived from an EMBL/GenBank/DDBJ whole genome shotgun (WGS) entry which is preliminary data.</text>
</comment>
<dbReference type="Gene3D" id="3.40.630.30">
    <property type="match status" value="1"/>
</dbReference>
<evidence type="ECO:0000259" key="1">
    <source>
        <dbReference type="PROSITE" id="PS51186"/>
    </source>
</evidence>
<accession>A0A2N0BAT3</accession>
<name>A0A2N0BAT3_9LEPT</name>
<dbReference type="PANTHER" id="PTHR43610:SF1">
    <property type="entry name" value="N-ACETYLTRANSFERASE DOMAIN-CONTAINING PROTEIN"/>
    <property type="match status" value="1"/>
</dbReference>
<dbReference type="SUPFAM" id="SSF55729">
    <property type="entry name" value="Acyl-CoA N-acyltransferases (Nat)"/>
    <property type="match status" value="1"/>
</dbReference>
<sequence>MNMDVQPVLKDELITLRPIRAIDFEELFSIASDPLIWEQHPVKDRYLKENFTRYFWEAVESKSGFAVIDNATGRLIGNTRYYDLNPSAKSIAIGYTFLGRGYWGGIFNKAMKSLLLNHCFRNEIESVLFHIGTGNKRSQKALEKIGGQRIGSVQRDNLSYFEYEITREKWNIQKK</sequence>
<dbReference type="InterPro" id="IPR016181">
    <property type="entry name" value="Acyl_CoA_acyltransferase"/>
</dbReference>
<dbReference type="Proteomes" id="UP000232122">
    <property type="component" value="Unassembled WGS sequence"/>
</dbReference>
<reference evidence="3" key="1">
    <citation type="submission" date="2017-07" db="EMBL/GenBank/DDBJ databases">
        <title>Leptospira spp. isolated from tropical soils.</title>
        <authorList>
            <person name="Thibeaux R."/>
            <person name="Iraola G."/>
            <person name="Ferres I."/>
            <person name="Bierque E."/>
            <person name="Girault D."/>
            <person name="Soupe-Gilbert M.-E."/>
            <person name="Picardeau M."/>
            <person name="Goarant C."/>
        </authorList>
    </citation>
    <scope>NUCLEOTIDE SEQUENCE [LARGE SCALE GENOMIC DNA]</scope>
    <source>
        <strain evidence="3">ATI7-C-A5</strain>
    </source>
</reference>
<dbReference type="PROSITE" id="PS51186">
    <property type="entry name" value="GNAT"/>
    <property type="match status" value="1"/>
</dbReference>
<evidence type="ECO:0000313" key="3">
    <source>
        <dbReference type="EMBL" id="PJZ93662.1"/>
    </source>
</evidence>
<dbReference type="EMBL" id="NPEF01000050">
    <property type="protein sequence ID" value="PJZ93662.1"/>
    <property type="molecule type" value="Genomic_DNA"/>
</dbReference>
<accession>A0A2N0BIM0</accession>
<dbReference type="OrthoDB" id="9795199at2"/>
<dbReference type="PANTHER" id="PTHR43610">
    <property type="entry name" value="BLL6696 PROTEIN"/>
    <property type="match status" value="1"/>
</dbReference>
<reference evidence="2" key="3">
    <citation type="submission" date="2023-10" db="EMBL/GenBank/DDBJ databases">
        <authorList>
            <person name="Picardeau M."/>
            <person name="Thibeaux R."/>
        </authorList>
    </citation>
    <scope>NUCLEOTIDE SEQUENCE</scope>
    <source>
        <strain evidence="2">ATI7-C-A5</strain>
    </source>
</reference>
<gene>
    <name evidence="2" type="ORF">CH379_008820</name>
    <name evidence="3" type="ORF">CH379_06635</name>
</gene>
<dbReference type="EMBL" id="NPEF02000009">
    <property type="protein sequence ID" value="MDV6235727.1"/>
    <property type="molecule type" value="Genomic_DNA"/>
</dbReference>
<dbReference type="GO" id="GO:0016747">
    <property type="term" value="F:acyltransferase activity, transferring groups other than amino-acyl groups"/>
    <property type="evidence" value="ECO:0007669"/>
    <property type="project" value="InterPro"/>
</dbReference>
<proteinExistence type="predicted"/>